<evidence type="ECO:0000256" key="1">
    <source>
        <dbReference type="ARBA" id="ARBA00022729"/>
    </source>
</evidence>
<evidence type="ECO:0000259" key="3">
    <source>
        <dbReference type="Pfam" id="PF01551"/>
    </source>
</evidence>
<dbReference type="PATRIC" id="fig|1630135.4.peg.1364"/>
<dbReference type="PANTHER" id="PTHR21666:SF289">
    <property type="entry name" value="L-ALA--D-GLU ENDOPEPTIDASE"/>
    <property type="match status" value="1"/>
</dbReference>
<dbReference type="InterPro" id="IPR050570">
    <property type="entry name" value="Cell_wall_metabolism_enzyme"/>
</dbReference>
<dbReference type="CDD" id="cd12797">
    <property type="entry name" value="M23_peptidase"/>
    <property type="match status" value="1"/>
</dbReference>
<reference evidence="4 5" key="1">
    <citation type="submission" date="2015-06" db="EMBL/GenBank/DDBJ databases">
        <title>Investigation of pathophysiology for high-risk pregnancy and development of treatment modality based on it.</title>
        <authorList>
            <person name="Kim B.-C."/>
            <person name="Lim S."/>
        </authorList>
    </citation>
    <scope>NUCLEOTIDE SEQUENCE [LARGE SCALE GENOMIC DNA]</scope>
    <source>
        <strain evidence="4 5">AD1-86</strain>
    </source>
</reference>
<dbReference type="RefSeq" id="WP_236886221.1">
    <property type="nucleotide sequence ID" value="NZ_CP012117.1"/>
</dbReference>
<keyword evidence="1" id="KW-0732">Signal</keyword>
<evidence type="ECO:0000256" key="2">
    <source>
        <dbReference type="SAM" id="MobiDB-lite"/>
    </source>
</evidence>
<sequence>MAKHRAAGRAQMRPLQPAQGTRRNSEAASSAVKVGVVGALATATIAVPLAAAAADQGTVLPSSVEATSEAIAPQQQEVAEETAAVQSAALPAAVQSDQISYADTAIEGNLEAEVEQTEVEAAGLGEVAGDGEWQKPTPGAPITSPFGYRVHPTLGYRKMHDGVDFGANCGTPVYAAESGTAALAGYKSSASGNAVVIEHGNGVETEYYHLSSVSVRAGDTVEKGQQVGKVGSTGRSTGCHLHFGLKKGESHVDPMSLWR</sequence>
<accession>A0A1B0ZIU4</accession>
<dbReference type="KEGG" id="dva:DAD186_13650"/>
<feature type="domain" description="M23ase beta-sheet core" evidence="3">
    <location>
        <begin position="158"/>
        <end position="254"/>
    </location>
</feature>
<protein>
    <recommendedName>
        <fullName evidence="3">M23ase beta-sheet core domain-containing protein</fullName>
    </recommendedName>
</protein>
<gene>
    <name evidence="4" type="ORF">DAD186_13650</name>
</gene>
<feature type="region of interest" description="Disordered" evidence="2">
    <location>
        <begin position="1"/>
        <end position="26"/>
    </location>
</feature>
<dbReference type="InterPro" id="IPR016047">
    <property type="entry name" value="M23ase_b-sheet_dom"/>
</dbReference>
<name>A0A1B0ZIU4_9MICO</name>
<organism evidence="4 5">
    <name type="scientific">Dermabacter vaginalis</name>
    <dbReference type="NCBI Taxonomy" id="1630135"/>
    <lineage>
        <taxon>Bacteria</taxon>
        <taxon>Bacillati</taxon>
        <taxon>Actinomycetota</taxon>
        <taxon>Actinomycetes</taxon>
        <taxon>Micrococcales</taxon>
        <taxon>Dermabacteraceae</taxon>
        <taxon>Dermabacter</taxon>
    </lineage>
</organism>
<dbReference type="AlphaFoldDB" id="A0A1B0ZIU4"/>
<proteinExistence type="predicted"/>
<dbReference type="Pfam" id="PF01551">
    <property type="entry name" value="Peptidase_M23"/>
    <property type="match status" value="1"/>
</dbReference>
<dbReference type="PANTHER" id="PTHR21666">
    <property type="entry name" value="PEPTIDASE-RELATED"/>
    <property type="match status" value="1"/>
</dbReference>
<dbReference type="Gene3D" id="2.70.70.10">
    <property type="entry name" value="Glucose Permease (Domain IIA)"/>
    <property type="match status" value="1"/>
</dbReference>
<dbReference type="STRING" id="1630135.DAD186_13650"/>
<dbReference type="InterPro" id="IPR011055">
    <property type="entry name" value="Dup_hybrid_motif"/>
</dbReference>
<evidence type="ECO:0000313" key="5">
    <source>
        <dbReference type="Proteomes" id="UP000092596"/>
    </source>
</evidence>
<dbReference type="Proteomes" id="UP000092596">
    <property type="component" value="Chromosome"/>
</dbReference>
<dbReference type="GO" id="GO:0004222">
    <property type="term" value="F:metalloendopeptidase activity"/>
    <property type="evidence" value="ECO:0007669"/>
    <property type="project" value="TreeGrafter"/>
</dbReference>
<dbReference type="SUPFAM" id="SSF51261">
    <property type="entry name" value="Duplicated hybrid motif"/>
    <property type="match status" value="1"/>
</dbReference>
<dbReference type="EMBL" id="CP012117">
    <property type="protein sequence ID" value="ANP27915.1"/>
    <property type="molecule type" value="Genomic_DNA"/>
</dbReference>
<evidence type="ECO:0000313" key="4">
    <source>
        <dbReference type="EMBL" id="ANP27915.1"/>
    </source>
</evidence>